<organism evidence="12 13">
    <name type="scientific">Alcanivorax quisquiliarum</name>
    <dbReference type="NCBI Taxonomy" id="2933565"/>
    <lineage>
        <taxon>Bacteria</taxon>
        <taxon>Pseudomonadati</taxon>
        <taxon>Pseudomonadota</taxon>
        <taxon>Gammaproteobacteria</taxon>
        <taxon>Oceanospirillales</taxon>
        <taxon>Alcanivoracaceae</taxon>
        <taxon>Alcanivorax</taxon>
    </lineage>
</organism>
<proteinExistence type="predicted"/>
<accession>A0ABT0E9M8</accession>
<dbReference type="SUPFAM" id="SSF50156">
    <property type="entry name" value="PDZ domain-like"/>
    <property type="match status" value="1"/>
</dbReference>
<dbReference type="Proteomes" id="UP001165524">
    <property type="component" value="Unassembled WGS sequence"/>
</dbReference>
<sequence>MALTLKQTQLDRLARIARWLLAVLLVVWLARVLADSLLLWFAGPQLTPPVDPAMQRLTAASSNQRTALSLGDIESWKLFGIPPEESPEQRVVDAPDTRLRLELVGLFQHIDPAMARAIIAEQGRDAALFKPGDKVPGNAELVEVLGDRVILRRQGQLEALRLREPELSGTVSASAPPRRRPEPVVQQQTAAPAPAQLLPDGDPAQQRAMIIQQLALEPVNEGSAEGYRISAGAPMAMLSSVGLRPGDQILSINGHPLGEEQGDIAALQEATSTGSATIEVQRGSRRFTVNYPP</sequence>
<keyword evidence="6" id="KW-0653">Protein transport</keyword>
<dbReference type="InterPro" id="IPR036034">
    <property type="entry name" value="PDZ_sf"/>
</dbReference>
<keyword evidence="3" id="KW-1003">Cell membrane</keyword>
<evidence type="ECO:0000256" key="9">
    <source>
        <dbReference type="SAM" id="MobiDB-lite"/>
    </source>
</evidence>
<dbReference type="Pfam" id="PF11356">
    <property type="entry name" value="T2SSC"/>
    <property type="match status" value="1"/>
</dbReference>
<evidence type="ECO:0000259" key="10">
    <source>
        <dbReference type="Pfam" id="PF11356"/>
    </source>
</evidence>
<keyword evidence="8" id="KW-0472">Membrane</keyword>
<keyword evidence="2" id="KW-0813">Transport</keyword>
<feature type="domain" description="PDZ" evidence="11">
    <location>
        <begin position="241"/>
        <end position="282"/>
    </location>
</feature>
<keyword evidence="7" id="KW-1133">Transmembrane helix</keyword>
<comment type="caution">
    <text evidence="12">The sequence shown here is derived from an EMBL/GenBank/DDBJ whole genome shotgun (WGS) entry which is preliminary data.</text>
</comment>
<evidence type="ECO:0000259" key="11">
    <source>
        <dbReference type="Pfam" id="PF17820"/>
    </source>
</evidence>
<reference evidence="12" key="1">
    <citation type="submission" date="2022-04" db="EMBL/GenBank/DDBJ databases">
        <title>Alcanivorax sp. CY1518 draft genome sequence.</title>
        <authorList>
            <person name="Zhao G."/>
            <person name="An M."/>
        </authorList>
    </citation>
    <scope>NUCLEOTIDE SEQUENCE</scope>
    <source>
        <strain evidence="12">CY1518</strain>
    </source>
</reference>
<dbReference type="EMBL" id="JALKII010000009">
    <property type="protein sequence ID" value="MCK0538536.1"/>
    <property type="molecule type" value="Genomic_DNA"/>
</dbReference>
<evidence type="ECO:0000256" key="6">
    <source>
        <dbReference type="ARBA" id="ARBA00022927"/>
    </source>
</evidence>
<dbReference type="InterPro" id="IPR024961">
    <property type="entry name" value="T2SS_GspC_N"/>
</dbReference>
<feature type="region of interest" description="Disordered" evidence="9">
    <location>
        <begin position="167"/>
        <end position="190"/>
    </location>
</feature>
<dbReference type="Pfam" id="PF17820">
    <property type="entry name" value="PDZ_6"/>
    <property type="match status" value="1"/>
</dbReference>
<dbReference type="Gene3D" id="2.30.30.830">
    <property type="match status" value="1"/>
</dbReference>
<feature type="domain" description="Type II secretion system protein GspC N-terminal" evidence="10">
    <location>
        <begin position="19"/>
        <end position="162"/>
    </location>
</feature>
<evidence type="ECO:0000313" key="13">
    <source>
        <dbReference type="Proteomes" id="UP001165524"/>
    </source>
</evidence>
<comment type="subcellular location">
    <subcellularLocation>
        <location evidence="1">Cell inner membrane</location>
    </subcellularLocation>
</comment>
<evidence type="ECO:0000256" key="7">
    <source>
        <dbReference type="ARBA" id="ARBA00022989"/>
    </source>
</evidence>
<keyword evidence="13" id="KW-1185">Reference proteome</keyword>
<evidence type="ECO:0000313" key="12">
    <source>
        <dbReference type="EMBL" id="MCK0538536.1"/>
    </source>
</evidence>
<dbReference type="Gene3D" id="2.30.42.10">
    <property type="match status" value="1"/>
</dbReference>
<dbReference type="InterPro" id="IPR041489">
    <property type="entry name" value="PDZ_6"/>
</dbReference>
<protein>
    <submittedName>
        <fullName evidence="12">PDZ domain-containing protein</fullName>
    </submittedName>
</protein>
<evidence type="ECO:0000256" key="1">
    <source>
        <dbReference type="ARBA" id="ARBA00004533"/>
    </source>
</evidence>
<evidence type="ECO:0000256" key="3">
    <source>
        <dbReference type="ARBA" id="ARBA00022475"/>
    </source>
</evidence>
<evidence type="ECO:0000256" key="8">
    <source>
        <dbReference type="ARBA" id="ARBA00023136"/>
    </source>
</evidence>
<evidence type="ECO:0000256" key="2">
    <source>
        <dbReference type="ARBA" id="ARBA00022448"/>
    </source>
</evidence>
<evidence type="ECO:0000256" key="4">
    <source>
        <dbReference type="ARBA" id="ARBA00022519"/>
    </source>
</evidence>
<dbReference type="RefSeq" id="WP_246953260.1">
    <property type="nucleotide sequence ID" value="NZ_JALKII010000009.1"/>
</dbReference>
<keyword evidence="5" id="KW-0812">Transmembrane</keyword>
<name>A0ABT0E9M8_9GAMM</name>
<gene>
    <name evidence="12" type="ORF">MU846_12535</name>
</gene>
<evidence type="ECO:0000256" key="5">
    <source>
        <dbReference type="ARBA" id="ARBA00022692"/>
    </source>
</evidence>
<keyword evidence="4" id="KW-0997">Cell inner membrane</keyword>